<proteinExistence type="predicted"/>
<reference evidence="1" key="1">
    <citation type="journal article" date="2022" name="Int. J. Mol. Sci.">
        <title>Draft Genome of Tanacetum Coccineum: Genomic Comparison of Closely Related Tanacetum-Family Plants.</title>
        <authorList>
            <person name="Yamashiro T."/>
            <person name="Shiraishi A."/>
            <person name="Nakayama K."/>
            <person name="Satake H."/>
        </authorList>
    </citation>
    <scope>NUCLEOTIDE SEQUENCE</scope>
</reference>
<protein>
    <submittedName>
        <fullName evidence="1">Uncharacterized protein</fullName>
    </submittedName>
</protein>
<gene>
    <name evidence="1" type="ORF">Tco_0941070</name>
</gene>
<keyword evidence="2" id="KW-1185">Reference proteome</keyword>
<evidence type="ECO:0000313" key="2">
    <source>
        <dbReference type="Proteomes" id="UP001151760"/>
    </source>
</evidence>
<dbReference type="EMBL" id="BQNB010015541">
    <property type="protein sequence ID" value="GJT41205.1"/>
    <property type="molecule type" value="Genomic_DNA"/>
</dbReference>
<dbReference type="Proteomes" id="UP001151760">
    <property type="component" value="Unassembled WGS sequence"/>
</dbReference>
<reference evidence="1" key="2">
    <citation type="submission" date="2022-01" db="EMBL/GenBank/DDBJ databases">
        <authorList>
            <person name="Yamashiro T."/>
            <person name="Shiraishi A."/>
            <person name="Satake H."/>
            <person name="Nakayama K."/>
        </authorList>
    </citation>
    <scope>NUCLEOTIDE SEQUENCE</scope>
</reference>
<name>A0ABQ5DPT9_9ASTR</name>
<accession>A0ABQ5DPT9</accession>
<organism evidence="1 2">
    <name type="scientific">Tanacetum coccineum</name>
    <dbReference type="NCBI Taxonomy" id="301880"/>
    <lineage>
        <taxon>Eukaryota</taxon>
        <taxon>Viridiplantae</taxon>
        <taxon>Streptophyta</taxon>
        <taxon>Embryophyta</taxon>
        <taxon>Tracheophyta</taxon>
        <taxon>Spermatophyta</taxon>
        <taxon>Magnoliopsida</taxon>
        <taxon>eudicotyledons</taxon>
        <taxon>Gunneridae</taxon>
        <taxon>Pentapetalae</taxon>
        <taxon>asterids</taxon>
        <taxon>campanulids</taxon>
        <taxon>Asterales</taxon>
        <taxon>Asteraceae</taxon>
        <taxon>Asteroideae</taxon>
        <taxon>Anthemideae</taxon>
        <taxon>Anthemidinae</taxon>
        <taxon>Tanacetum</taxon>
    </lineage>
</organism>
<evidence type="ECO:0000313" key="1">
    <source>
        <dbReference type="EMBL" id="GJT41205.1"/>
    </source>
</evidence>
<comment type="caution">
    <text evidence="1">The sequence shown here is derived from an EMBL/GenBank/DDBJ whole genome shotgun (WGS) entry which is preliminary data.</text>
</comment>
<sequence>MRPLRMTFRRVVGFTIPRTSCHDLLNSAAGNGGAQNRVGNANPGQARQDKCYNCNGGQDNAVDEDVDEPPVQDLTMFMANLSSVDPVYDEAGPSYDSDILSEVHDHDNYQDAIYEHHEVHEMHANVQPNCVVDSNAKYMNDYNMIPYVQYVKDNAEPVVQNNVSSIPNDVYLMTIIEMHEQTPQCVSVKAQNKVVNVSWTAELATYKEQDELYERRAKFELIEREQNIEEQLRIVICDRNIKEENLKKCNSEDKLEIAEITRKKMNDKMKTPLWTEQNIWPPLHHRRS</sequence>